<organism evidence="1 2">
    <name type="scientific">Synergistes jonesii</name>
    <dbReference type="NCBI Taxonomy" id="2754"/>
    <lineage>
        <taxon>Bacteria</taxon>
        <taxon>Thermotogati</taxon>
        <taxon>Synergistota</taxon>
        <taxon>Synergistia</taxon>
        <taxon>Synergistales</taxon>
        <taxon>Synergistaceae</taxon>
        <taxon>Synergistes</taxon>
    </lineage>
</organism>
<proteinExistence type="predicted"/>
<dbReference type="Gene3D" id="2.10.10.30">
    <property type="match status" value="1"/>
</dbReference>
<gene>
    <name evidence="1" type="ORF">EH55_08455</name>
</gene>
<dbReference type="RefSeq" id="WP_037974168.1">
    <property type="nucleotide sequence ID" value="NZ_JMKI01000004.1"/>
</dbReference>
<dbReference type="AlphaFoldDB" id="A0A073IUP6"/>
<dbReference type="Proteomes" id="UP000027665">
    <property type="component" value="Unassembled WGS sequence"/>
</dbReference>
<keyword evidence="2" id="KW-1185">Reference proteome</keyword>
<name>A0A073IUP6_9BACT</name>
<evidence type="ECO:0000313" key="2">
    <source>
        <dbReference type="Proteomes" id="UP000027665"/>
    </source>
</evidence>
<accession>A0A073IUP6</accession>
<reference evidence="1 2" key="1">
    <citation type="submission" date="2014-04" db="EMBL/GenBank/DDBJ databases">
        <title>Draft Genome Sequence of Synergistes jonesii.</title>
        <authorList>
            <person name="Coil D.A."/>
            <person name="Eisen J.A."/>
            <person name="Holland-Moritz H.E."/>
        </authorList>
    </citation>
    <scope>NUCLEOTIDE SEQUENCE [LARGE SCALE GENOMIC DNA]</scope>
    <source>
        <strain evidence="1 2">78-1</strain>
    </source>
</reference>
<dbReference type="STRING" id="2754.EH55_08455"/>
<dbReference type="EMBL" id="JMKI01000004">
    <property type="protein sequence ID" value="KEJ93325.1"/>
    <property type="molecule type" value="Genomic_DNA"/>
</dbReference>
<sequence length="880" mass="96961">MTTNIVRRTERGGTSSQAAASVLMENELGVLTDVKKLLVGDGNKAGGYTLTPDNVVAVWPDQAEASSPLSLAWWINRADGSAIKLRLPAGTYNVLNDLTVPANVYLEIDNGAVFNVAAGKTLTLDCEADMWTVTNTGGGTLVDNAGRSRVPGENLIRHNVSCWERGRMCVTESEGPVGSDYNRDNLKFAALRYRRKIPVTAGGTYTIKAWGSAGCRLFFYREAERQPAPAHLEHYEDIDISDDECVGRLLETSSSAAVELLQKGYTFTVPAEATYMRLYSYVLNDSGSVTAASIFDLGDKHLFKLEKGRFPTAFTPNPKDCNAINAYSILSNERPLNDPVAARQLVSCMESYAGRSWVYGRSHIEENNDSLEMNFKGPADDGLYTVSAYSGGSPSACEKSCDCGAPIFLAIRGIPYWQSRYEQLTNRWRGTHFYPWGKYVDNLRASSSIEWLYKNGWAIDPGINYSKLQAGDLVFWRTNPYKPEYPSFKNLFRMWDHVAMFTGRWVESTPTDAADGRLHPECIESGGYGPTLTVGPDGKAVKENLIMRRFLDRINPYDAEHGTSTSSSPALECMFARVPLESPYSEYNSADGRRNTLEEAVLRDSDAVIYSASYRPSVYVSGKVSDGDLRIDVYNGMNAAVWEIGGINSSTGMETENPKRVRSGFMPASWKVQNYIDTTDLSDWTQSMTNRFSLITRYFYDGALNPISGLISSRQGVIPEGAKYVRYCYGILNEAGDFTSHELAGFNFFVAVQPDVTKTVGAIVSGQVKVTGQAKPRLAYDAVKAYYDGSSSTVAKYRAFSQGYHSYAHIALSELPLGSAQSYSIGSKNGVYSVTVDGGITWTPLPQALREKLENLRIADGENFIYIPNGQNVILSRAVV</sequence>
<dbReference type="GeneID" id="90982514"/>
<protein>
    <submittedName>
        <fullName evidence="1">Uncharacterized protein</fullName>
    </submittedName>
</protein>
<comment type="caution">
    <text evidence="1">The sequence shown here is derived from an EMBL/GenBank/DDBJ whole genome shotgun (WGS) entry which is preliminary data.</text>
</comment>
<dbReference type="OrthoDB" id="5244330at2"/>
<evidence type="ECO:0000313" key="1">
    <source>
        <dbReference type="EMBL" id="KEJ93325.1"/>
    </source>
</evidence>